<name>A0ABS8AHS5_9BACT</name>
<evidence type="ECO:0000313" key="2">
    <source>
        <dbReference type="EMBL" id="MCB2379024.1"/>
    </source>
</evidence>
<keyword evidence="1" id="KW-1133">Transmembrane helix</keyword>
<dbReference type="InterPro" id="IPR025695">
    <property type="entry name" value="DoxX-like"/>
</dbReference>
<keyword evidence="1" id="KW-0812">Transmembrane</keyword>
<dbReference type="RefSeq" id="WP_226187398.1">
    <property type="nucleotide sequence ID" value="NZ_JAJADQ010000008.1"/>
</dbReference>
<evidence type="ECO:0000256" key="1">
    <source>
        <dbReference type="SAM" id="Phobius"/>
    </source>
</evidence>
<gene>
    <name evidence="2" type="ORF">LGH70_15590</name>
</gene>
<feature type="transmembrane region" description="Helical" evidence="1">
    <location>
        <begin position="74"/>
        <end position="93"/>
    </location>
</feature>
<dbReference type="Pfam" id="PF13781">
    <property type="entry name" value="DoxX_3"/>
    <property type="match status" value="1"/>
</dbReference>
<feature type="transmembrane region" description="Helical" evidence="1">
    <location>
        <begin position="12"/>
        <end position="32"/>
    </location>
</feature>
<reference evidence="2" key="1">
    <citation type="submission" date="2021-10" db="EMBL/GenBank/DDBJ databases">
        <authorList>
            <person name="Dean J.D."/>
            <person name="Kim M.K."/>
            <person name="Newey C.N."/>
            <person name="Stoker T.S."/>
            <person name="Thompson D.W."/>
            <person name="Grose J.H."/>
        </authorList>
    </citation>
    <scope>NUCLEOTIDE SEQUENCE</scope>
    <source>
        <strain evidence="2">BT635</strain>
    </source>
</reference>
<keyword evidence="3" id="KW-1185">Reference proteome</keyword>
<organism evidence="2 3">
    <name type="scientific">Hymenobacter nitidus</name>
    <dbReference type="NCBI Taxonomy" id="2880929"/>
    <lineage>
        <taxon>Bacteria</taxon>
        <taxon>Pseudomonadati</taxon>
        <taxon>Bacteroidota</taxon>
        <taxon>Cytophagia</taxon>
        <taxon>Cytophagales</taxon>
        <taxon>Hymenobacteraceae</taxon>
        <taxon>Hymenobacter</taxon>
    </lineage>
</organism>
<sequence length="130" mass="14324">MKSAGWLRAGLRYAIAGVWLANGLLCKVLHLVPRHETIVARILGPTYAAPLTWLIGLGEIGVAIWVLSGYRQRLSVVTQIGLVMSMNALEFLLAADLLLWHQFNAVFASLFVLVLYYYGFGQSAPVARSH</sequence>
<evidence type="ECO:0000313" key="3">
    <source>
        <dbReference type="Proteomes" id="UP001165297"/>
    </source>
</evidence>
<feature type="transmembrane region" description="Helical" evidence="1">
    <location>
        <begin position="47"/>
        <end position="67"/>
    </location>
</feature>
<feature type="transmembrane region" description="Helical" evidence="1">
    <location>
        <begin position="99"/>
        <end position="120"/>
    </location>
</feature>
<accession>A0ABS8AHS5</accession>
<protein>
    <submittedName>
        <fullName evidence="2">DoxX-like family protein</fullName>
    </submittedName>
</protein>
<dbReference type="Proteomes" id="UP001165297">
    <property type="component" value="Unassembled WGS sequence"/>
</dbReference>
<dbReference type="EMBL" id="JAJADQ010000008">
    <property type="protein sequence ID" value="MCB2379024.1"/>
    <property type="molecule type" value="Genomic_DNA"/>
</dbReference>
<comment type="caution">
    <text evidence="2">The sequence shown here is derived from an EMBL/GenBank/DDBJ whole genome shotgun (WGS) entry which is preliminary data.</text>
</comment>
<keyword evidence="1" id="KW-0472">Membrane</keyword>
<proteinExistence type="predicted"/>